<proteinExistence type="predicted"/>
<dbReference type="Proteomes" id="UP000317169">
    <property type="component" value="Unassembled WGS sequence"/>
</dbReference>
<dbReference type="AlphaFoldDB" id="A0A507ZBA3"/>
<gene>
    <name evidence="1" type="ORF">FKR84_12070</name>
</gene>
<accession>A0A507ZBA3</accession>
<organism evidence="1 2">
    <name type="scientific">Haloflavibacter putidus</name>
    <dbReference type="NCBI Taxonomy" id="2576776"/>
    <lineage>
        <taxon>Bacteria</taxon>
        <taxon>Pseudomonadati</taxon>
        <taxon>Bacteroidota</taxon>
        <taxon>Flavobacteriia</taxon>
        <taxon>Flavobacteriales</taxon>
        <taxon>Flavobacteriaceae</taxon>
        <taxon>Haloflavibacter</taxon>
    </lineage>
</organism>
<keyword evidence="2" id="KW-1185">Reference proteome</keyword>
<dbReference type="OrthoDB" id="1262821at2"/>
<comment type="caution">
    <text evidence="1">The sequence shown here is derived from an EMBL/GenBank/DDBJ whole genome shotgun (WGS) entry which is preliminary data.</text>
</comment>
<reference evidence="1 2" key="1">
    <citation type="submission" date="2019-06" db="EMBL/GenBank/DDBJ databases">
        <title>Flavibacter putida gen. nov., sp. nov., a novel marine bacterium of the family Flavobacteriaceae isolated from coastal seawater.</title>
        <authorList>
            <person name="Feng X."/>
        </authorList>
    </citation>
    <scope>NUCLEOTIDE SEQUENCE [LARGE SCALE GENOMIC DNA]</scope>
    <source>
        <strain evidence="1 2">PLHSN227</strain>
    </source>
</reference>
<name>A0A507ZBA3_9FLAO</name>
<evidence type="ECO:0000313" key="1">
    <source>
        <dbReference type="EMBL" id="TQD34369.1"/>
    </source>
</evidence>
<sequence>MKCEKAKIYCQKHQYREAGWIECFKLKMHLTFCEKCRNFSKRNKKLGFLIQKADLQSLTEAETIRLKESIITKLKKF</sequence>
<evidence type="ECO:0000313" key="2">
    <source>
        <dbReference type="Proteomes" id="UP000317169"/>
    </source>
</evidence>
<dbReference type="EMBL" id="VIAR01000014">
    <property type="protein sequence ID" value="TQD34369.1"/>
    <property type="molecule type" value="Genomic_DNA"/>
</dbReference>
<protein>
    <submittedName>
        <fullName evidence="1">Uncharacterized protein</fullName>
    </submittedName>
</protein>